<organism evidence="1 2">
    <name type="scientific">Alienimonas californiensis</name>
    <dbReference type="NCBI Taxonomy" id="2527989"/>
    <lineage>
        <taxon>Bacteria</taxon>
        <taxon>Pseudomonadati</taxon>
        <taxon>Planctomycetota</taxon>
        <taxon>Planctomycetia</taxon>
        <taxon>Planctomycetales</taxon>
        <taxon>Planctomycetaceae</taxon>
        <taxon>Alienimonas</taxon>
    </lineage>
</organism>
<dbReference type="InterPro" id="IPR014923">
    <property type="entry name" value="DUF1802"/>
</dbReference>
<name>A0A517PEK7_9PLAN</name>
<sequence>MSDPSNETPLEAEACTVAFKEWAAVCDALCDGKVDLILRKGGIHERRGKFRPEHDRFWLMATRFHQDAADLAPFLRGSLPTPPPEGVVRLPGWCQVRKTWRISDEAELEALRGRHALSDETALQRFHYKEPGLWAIAVKVWGPEAPVEIADSPQYGGCRSWVELPGLPTAGLQAVQTHVPH</sequence>
<protein>
    <recommendedName>
        <fullName evidence="3">DUF1802 family protein</fullName>
    </recommendedName>
</protein>
<evidence type="ECO:0008006" key="3">
    <source>
        <dbReference type="Google" id="ProtNLM"/>
    </source>
</evidence>
<accession>A0A517PEK7</accession>
<dbReference type="AlphaFoldDB" id="A0A517PEK7"/>
<evidence type="ECO:0000313" key="2">
    <source>
        <dbReference type="Proteomes" id="UP000318741"/>
    </source>
</evidence>
<gene>
    <name evidence="1" type="ORF">CA12_39380</name>
</gene>
<dbReference type="KEGG" id="acaf:CA12_39380"/>
<proteinExistence type="predicted"/>
<keyword evidence="2" id="KW-1185">Reference proteome</keyword>
<evidence type="ECO:0000313" key="1">
    <source>
        <dbReference type="EMBL" id="QDT17804.1"/>
    </source>
</evidence>
<dbReference type="EMBL" id="CP036265">
    <property type="protein sequence ID" value="QDT17804.1"/>
    <property type="molecule type" value="Genomic_DNA"/>
</dbReference>
<dbReference type="Pfam" id="PF08819">
    <property type="entry name" value="DUF1802"/>
    <property type="match status" value="1"/>
</dbReference>
<dbReference type="Proteomes" id="UP000318741">
    <property type="component" value="Chromosome"/>
</dbReference>
<dbReference type="RefSeq" id="WP_165700873.1">
    <property type="nucleotide sequence ID" value="NZ_CP036265.1"/>
</dbReference>
<reference evidence="1 2" key="1">
    <citation type="submission" date="2019-02" db="EMBL/GenBank/DDBJ databases">
        <title>Deep-cultivation of Planctomycetes and their phenomic and genomic characterization uncovers novel biology.</title>
        <authorList>
            <person name="Wiegand S."/>
            <person name="Jogler M."/>
            <person name="Boedeker C."/>
            <person name="Pinto D."/>
            <person name="Vollmers J."/>
            <person name="Rivas-Marin E."/>
            <person name="Kohn T."/>
            <person name="Peeters S.H."/>
            <person name="Heuer A."/>
            <person name="Rast P."/>
            <person name="Oberbeckmann S."/>
            <person name="Bunk B."/>
            <person name="Jeske O."/>
            <person name="Meyerdierks A."/>
            <person name="Storesund J.E."/>
            <person name="Kallscheuer N."/>
            <person name="Luecker S."/>
            <person name="Lage O.M."/>
            <person name="Pohl T."/>
            <person name="Merkel B.J."/>
            <person name="Hornburger P."/>
            <person name="Mueller R.-W."/>
            <person name="Bruemmer F."/>
            <person name="Labrenz M."/>
            <person name="Spormann A.M."/>
            <person name="Op den Camp H."/>
            <person name="Overmann J."/>
            <person name="Amann R."/>
            <person name="Jetten M.S.M."/>
            <person name="Mascher T."/>
            <person name="Medema M.H."/>
            <person name="Devos D.P."/>
            <person name="Kaster A.-K."/>
            <person name="Ovreas L."/>
            <person name="Rohde M."/>
            <person name="Galperin M.Y."/>
            <person name="Jogler C."/>
        </authorList>
    </citation>
    <scope>NUCLEOTIDE SEQUENCE [LARGE SCALE GENOMIC DNA]</scope>
    <source>
        <strain evidence="1 2">CA12</strain>
    </source>
</reference>